<name>A0A3P7SE29_DIBLA</name>
<reference evidence="2 3" key="1">
    <citation type="submission" date="2018-11" db="EMBL/GenBank/DDBJ databases">
        <authorList>
            <consortium name="Pathogen Informatics"/>
        </authorList>
    </citation>
    <scope>NUCLEOTIDE SEQUENCE [LARGE SCALE GENOMIC DNA]</scope>
</reference>
<evidence type="ECO:0000313" key="3">
    <source>
        <dbReference type="Proteomes" id="UP000281553"/>
    </source>
</evidence>
<organism evidence="2 3">
    <name type="scientific">Dibothriocephalus latus</name>
    <name type="common">Fish tapeworm</name>
    <name type="synonym">Diphyllobothrium latum</name>
    <dbReference type="NCBI Taxonomy" id="60516"/>
    <lineage>
        <taxon>Eukaryota</taxon>
        <taxon>Metazoa</taxon>
        <taxon>Spiralia</taxon>
        <taxon>Lophotrochozoa</taxon>
        <taxon>Platyhelminthes</taxon>
        <taxon>Cestoda</taxon>
        <taxon>Eucestoda</taxon>
        <taxon>Diphyllobothriidea</taxon>
        <taxon>Diphyllobothriidae</taxon>
        <taxon>Dibothriocephalus</taxon>
    </lineage>
</organism>
<dbReference type="Proteomes" id="UP000281553">
    <property type="component" value="Unassembled WGS sequence"/>
</dbReference>
<dbReference type="EMBL" id="UYRU01126512">
    <property type="protein sequence ID" value="VDN49919.1"/>
    <property type="molecule type" value="Genomic_DNA"/>
</dbReference>
<accession>A0A3P7SE29</accession>
<sequence>MSWASSDQADTSSLLPFSPSPLHVAAAAAASAASTMDLSVPELPQQPPSSNGEVVELLPVGSAVEDQLQLPPTRGRGRGGGAGGG</sequence>
<protein>
    <submittedName>
        <fullName evidence="2">Uncharacterized protein</fullName>
    </submittedName>
</protein>
<gene>
    <name evidence="2" type="ORF">DILT_LOCUS19938</name>
</gene>
<dbReference type="AlphaFoldDB" id="A0A3P7SE29"/>
<feature type="region of interest" description="Disordered" evidence="1">
    <location>
        <begin position="28"/>
        <end position="85"/>
    </location>
</feature>
<evidence type="ECO:0000256" key="1">
    <source>
        <dbReference type="SAM" id="MobiDB-lite"/>
    </source>
</evidence>
<keyword evidence="3" id="KW-1185">Reference proteome</keyword>
<feature type="non-terminal residue" evidence="2">
    <location>
        <position position="85"/>
    </location>
</feature>
<evidence type="ECO:0000313" key="2">
    <source>
        <dbReference type="EMBL" id="VDN49919.1"/>
    </source>
</evidence>
<proteinExistence type="predicted"/>